<dbReference type="CDD" id="cd06587">
    <property type="entry name" value="VOC"/>
    <property type="match status" value="1"/>
</dbReference>
<dbReference type="Proteomes" id="UP001501161">
    <property type="component" value="Unassembled WGS sequence"/>
</dbReference>
<proteinExistence type="predicted"/>
<accession>A0ABP5IDL1</accession>
<comment type="caution">
    <text evidence="2">The sequence shown here is derived from an EMBL/GenBank/DDBJ whole genome shotgun (WGS) entry which is preliminary data.</text>
</comment>
<dbReference type="Pfam" id="PF00903">
    <property type="entry name" value="Glyoxalase"/>
    <property type="match status" value="1"/>
</dbReference>
<name>A0ABP5IDL1_9ACTN</name>
<dbReference type="InterPro" id="IPR004360">
    <property type="entry name" value="Glyas_Fos-R_dOase_dom"/>
</dbReference>
<evidence type="ECO:0000259" key="1">
    <source>
        <dbReference type="Pfam" id="PF00903"/>
    </source>
</evidence>
<reference evidence="3" key="1">
    <citation type="journal article" date="2019" name="Int. J. Syst. Evol. Microbiol.">
        <title>The Global Catalogue of Microorganisms (GCM) 10K type strain sequencing project: providing services to taxonomists for standard genome sequencing and annotation.</title>
        <authorList>
            <consortium name="The Broad Institute Genomics Platform"/>
            <consortium name="The Broad Institute Genome Sequencing Center for Infectious Disease"/>
            <person name="Wu L."/>
            <person name="Ma J."/>
        </authorList>
    </citation>
    <scope>NUCLEOTIDE SEQUENCE [LARGE SCALE GENOMIC DNA]</scope>
    <source>
        <strain evidence="3">JCM 13813</strain>
    </source>
</reference>
<keyword evidence="3" id="KW-1185">Reference proteome</keyword>
<sequence>MRDPGSDSCRMSDFEELPAVAAAPTGLPGSLELGAFSVSLSVADLDSSRAFYEKLGFEVTGGSAEHNYLILKNGETTIGLFHGMFEGNVLTFNPGLTNRMERLESYADVRTIQASLEEEGVALQTRAEGESGPASITLTDPDGNAVLIDQFF</sequence>
<protein>
    <recommendedName>
        <fullName evidence="1">Glyoxalase/fosfomycin resistance/dioxygenase domain-containing protein</fullName>
    </recommendedName>
</protein>
<dbReference type="PANTHER" id="PTHR36503:SF1">
    <property type="entry name" value="BLR2520 PROTEIN"/>
    <property type="match status" value="1"/>
</dbReference>
<dbReference type="InterPro" id="IPR029068">
    <property type="entry name" value="Glyas_Bleomycin-R_OHBP_Dase"/>
</dbReference>
<dbReference type="Gene3D" id="3.10.180.10">
    <property type="entry name" value="2,3-Dihydroxybiphenyl 1,2-Dioxygenase, domain 1"/>
    <property type="match status" value="1"/>
</dbReference>
<gene>
    <name evidence="2" type="ORF">GCM10009726_07070</name>
</gene>
<dbReference type="PANTHER" id="PTHR36503">
    <property type="entry name" value="BLR2520 PROTEIN"/>
    <property type="match status" value="1"/>
</dbReference>
<dbReference type="SUPFAM" id="SSF54593">
    <property type="entry name" value="Glyoxalase/Bleomycin resistance protein/Dihydroxybiphenyl dioxygenase"/>
    <property type="match status" value="1"/>
</dbReference>
<feature type="domain" description="Glyoxalase/fosfomycin resistance/dioxygenase" evidence="1">
    <location>
        <begin position="38"/>
        <end position="146"/>
    </location>
</feature>
<evidence type="ECO:0000313" key="3">
    <source>
        <dbReference type="Proteomes" id="UP001501161"/>
    </source>
</evidence>
<organism evidence="2 3">
    <name type="scientific">Nocardioides furvisabuli</name>
    <dbReference type="NCBI Taxonomy" id="375542"/>
    <lineage>
        <taxon>Bacteria</taxon>
        <taxon>Bacillati</taxon>
        <taxon>Actinomycetota</taxon>
        <taxon>Actinomycetes</taxon>
        <taxon>Propionibacteriales</taxon>
        <taxon>Nocardioidaceae</taxon>
        <taxon>Nocardioides</taxon>
    </lineage>
</organism>
<evidence type="ECO:0000313" key="2">
    <source>
        <dbReference type="EMBL" id="GAA2098185.1"/>
    </source>
</evidence>
<dbReference type="EMBL" id="BAAAMQ010000005">
    <property type="protein sequence ID" value="GAA2098185.1"/>
    <property type="molecule type" value="Genomic_DNA"/>
</dbReference>